<dbReference type="Pfam" id="PF12796">
    <property type="entry name" value="Ank_2"/>
    <property type="match status" value="6"/>
</dbReference>
<feature type="repeat" description="ANK" evidence="3">
    <location>
        <begin position="1509"/>
        <end position="1542"/>
    </location>
</feature>
<evidence type="ECO:0000256" key="3">
    <source>
        <dbReference type="PROSITE-ProRule" id="PRU00023"/>
    </source>
</evidence>
<feature type="repeat" description="ANK" evidence="3">
    <location>
        <begin position="128"/>
        <end position="160"/>
    </location>
</feature>
<evidence type="ECO:0000256" key="1">
    <source>
        <dbReference type="ARBA" id="ARBA00022737"/>
    </source>
</evidence>
<proteinExistence type="predicted"/>
<sequence length="1877" mass="214336">MVRGLFQIYDRFDVNCADERGYTHFQTACMYGFAGAVKKFLELGQDPDCLVTRTGDSPLHLALYHEHKSVTELLLRAGADPNSVDLFGSSPLHNICEIGYDNHELLDTFFAICDEKGQTLRVDARDESGRTPLHFAVQNGCREMFELLLRRGANPNLADAEGLTPLHIISMRSRDDDLTEMFFELNDELNQRVRVDVWNKKGWTPLQSALRRGNKKTAEILLRRGADANLANEDGLTPLHVICQTYVYDDLAKIFFDICDELNQVIQVDAKDKSGCTPLDLAVVNLMPNTIDVLLDHGADLSGFVFSSSSHFDKSFVVESTDWLPRGKLRLAFGLMLVVERLENRGYKLDRGDVLTIMKTFAKNELFEMSAGVVKNWYDDKETKRQAKEAMVNSSLSLYDLIQLRPEEATKLPTYEDCLKLANTINWWDFPESHWKVCGKHLVEKICRGFFRRWSMDPFMKLTNDSLPHLPCEMIMKNLENEDLYHICAAAAGEIRDVHKPIVRYVKKCETMGNDVNCFKKSKTYHSPEELELLPRFGRICKALKVCRRKSESKIGRELPSLLDQLDTLIREWRGRLPDLRRFFERSDIDWLLKQTIINATTNSLYSREKRIVKFVADTGYKDRPGLDERGARILPRATPIHCAHNRSGTSVICDLFRIYDRYDVNYIDEYELTHFHLACEHGCTDAVRKFLRRGHDPNLLAPGTRDTPLHLALMGRGHARIAELLLRGGADPNSARNRNKWTPLHYICHYAYNQSELIEAFFAVNDELNLLVKVDARDKRGRTPLHLALPRGCKKTVETLLRRGADANLADEDGSTPLHVICRKYLDDDMAKVFFDVNDELNQVIEVNAKDDSGRTPLRLAVANLKPNTVDVLMDGRANLSRFIFPNESDFDDCFEIHVKGGQLEHKLKLASGLMAVVERLEKREYELDRCEALTIMKLFSKYGLFEKTMNLAKCWYDDEEFATEAKEAMVNSSLSLYDLIQLRPEEAAKLLTYEDCYKFSYANKMWKLNKIYRKAYETHLSEKISRRFFWRWAMDPFMELINYRLPHLPSDYYDLGWTTRIDTRDRRGRTPLQSAVAKLKTNAVDVLLDRGADLSSFAFPHEADLDECLELYMKIRIEFKLVLATVGRRTFEEKRIRAASKRGLRHVRSEENDDLSAQRNEMDRSGSRDGRRLELGQRSGPTNHRLRGSHRLQGPAGRRRARRGGQTAGASRHTGASSQTTRPDDGMVSELFKIFDRFDVNYVDESGLTHFHVACEFGCLDVVEKFLELGRVDPNCPATTRKSSIDSPLHLALANRHKDVARLLLRAGADPNAIDAKGLAPLAIICRKEDDDDSMDTFFETLNEIQQQVQIDARDCFGRTLLQSAVANGFKRVTRSLLRHGADPNLTNRNGEAPLHVVCQYHDQDWAEMFFEKRDAGDQCRARVNVRDREFRTPLHLALGCNEKIADALLRNGADPSTPSRDGSTPLHVICNRDADDDDDDGGLARIFFEINDAIGQQVEVDFMDKLGNTPLILALRSGHQRETIELLLRRGADPNFRNDRGLTPLHVACESDYDDEFVTTFLGIGRELGKPVKVDARDKKGRTPLHLALGLRWKHRIVRVLLDSGADPNSRDNDGTTPLHRICDENYDDVTAQTFLEINDGRDEKVEINARDGKGRTPLELAVTHLLPNTVDVLLGRGADVSSFVFPSESRLSEGFKLYENSFSLKLLSAVLRIVERLEDRGYVLDRSDALTIVKLMAKHGLIVDQSEDVAYCWRDDEEFATKAREITIVPSVSLYDLTRLTPREAIKVVKYADYFNFAHTMECWVLSRGPHRACLAHLCETMSREFLRRWALEFFMELTHCRLPLICCDMIIDESFTNKDLLNICLASSNIVH</sequence>
<keyword evidence="6" id="KW-1185">Reference proteome</keyword>
<keyword evidence="2 3" id="KW-0040">ANK repeat</keyword>
<feature type="repeat" description="ANK" evidence="3">
    <location>
        <begin position="54"/>
        <end position="86"/>
    </location>
</feature>
<dbReference type="SMART" id="SM00248">
    <property type="entry name" value="ANK"/>
    <property type="match status" value="23"/>
</dbReference>
<feature type="repeat" description="ANK" evidence="3">
    <location>
        <begin position="1657"/>
        <end position="1685"/>
    </location>
</feature>
<keyword evidence="1" id="KW-0677">Repeat</keyword>
<feature type="region of interest" description="Disordered" evidence="4">
    <location>
        <begin position="1454"/>
        <end position="1475"/>
    </location>
</feature>
<protein>
    <submittedName>
        <fullName evidence="5">Uncharacterized protein</fullName>
    </submittedName>
</protein>
<feature type="repeat" description="ANK" evidence="3">
    <location>
        <begin position="705"/>
        <end position="738"/>
    </location>
</feature>
<feature type="repeat" description="ANK" evidence="3">
    <location>
        <begin position="1359"/>
        <end position="1391"/>
    </location>
</feature>
<feature type="repeat" description="ANK" evidence="3">
    <location>
        <begin position="274"/>
        <end position="302"/>
    </location>
</feature>
<feature type="repeat" description="ANK" evidence="3">
    <location>
        <begin position="1069"/>
        <end position="1101"/>
    </location>
</feature>
<evidence type="ECO:0000256" key="4">
    <source>
        <dbReference type="SAM" id="MobiDB-lite"/>
    </source>
</evidence>
<reference evidence="5 6" key="1">
    <citation type="submission" date="2020-02" db="EMBL/GenBank/DDBJ databases">
        <authorList>
            <person name="Ferguson B K."/>
        </authorList>
    </citation>
    <scope>NUCLEOTIDE SEQUENCE [LARGE SCALE GENOMIC DNA]</scope>
</reference>
<feature type="repeat" description="ANK" evidence="3">
    <location>
        <begin position="781"/>
        <end position="813"/>
    </location>
</feature>
<feature type="compositionally biased region" description="Basic and acidic residues" evidence="4">
    <location>
        <begin position="1162"/>
        <end position="1177"/>
    </location>
</feature>
<dbReference type="PRINTS" id="PR01415">
    <property type="entry name" value="ANKYRIN"/>
</dbReference>
<organism evidence="5 6">
    <name type="scientific">Trichogramma brassicae</name>
    <dbReference type="NCBI Taxonomy" id="86971"/>
    <lineage>
        <taxon>Eukaryota</taxon>
        <taxon>Metazoa</taxon>
        <taxon>Ecdysozoa</taxon>
        <taxon>Arthropoda</taxon>
        <taxon>Hexapoda</taxon>
        <taxon>Insecta</taxon>
        <taxon>Pterygota</taxon>
        <taxon>Neoptera</taxon>
        <taxon>Endopterygota</taxon>
        <taxon>Hymenoptera</taxon>
        <taxon>Apocrita</taxon>
        <taxon>Proctotrupomorpha</taxon>
        <taxon>Chalcidoidea</taxon>
        <taxon>Trichogrammatidae</taxon>
        <taxon>Trichogramma</taxon>
    </lineage>
</organism>
<dbReference type="SUPFAM" id="SSF48403">
    <property type="entry name" value="Ankyrin repeat"/>
    <property type="match status" value="5"/>
</dbReference>
<evidence type="ECO:0000313" key="5">
    <source>
        <dbReference type="EMBL" id="CAB0041345.1"/>
    </source>
</evidence>
<feature type="repeat" description="ANK" evidence="3">
    <location>
        <begin position="1583"/>
        <end position="1616"/>
    </location>
</feature>
<feature type="repeat" description="ANK" evidence="3">
    <location>
        <begin position="1286"/>
        <end position="1318"/>
    </location>
</feature>
<accession>A0A6H5IZD3</accession>
<dbReference type="InterPro" id="IPR036770">
    <property type="entry name" value="Ankyrin_rpt-contain_sf"/>
</dbReference>
<dbReference type="PANTHER" id="PTHR24198:SF165">
    <property type="entry name" value="ANKYRIN REPEAT-CONTAINING PROTEIN-RELATED"/>
    <property type="match status" value="1"/>
</dbReference>
<evidence type="ECO:0000256" key="2">
    <source>
        <dbReference type="ARBA" id="ARBA00023043"/>
    </source>
</evidence>
<feature type="repeat" description="ANK" evidence="3">
    <location>
        <begin position="201"/>
        <end position="233"/>
    </location>
</feature>
<dbReference type="Proteomes" id="UP000479190">
    <property type="component" value="Unassembled WGS sequence"/>
</dbReference>
<evidence type="ECO:0000313" key="6">
    <source>
        <dbReference type="Proteomes" id="UP000479190"/>
    </source>
</evidence>
<dbReference type="PANTHER" id="PTHR24198">
    <property type="entry name" value="ANKYRIN REPEAT AND PROTEIN KINASE DOMAIN-CONTAINING PROTEIN"/>
    <property type="match status" value="1"/>
</dbReference>
<name>A0A6H5IZD3_9HYME</name>
<dbReference type="InterPro" id="IPR002110">
    <property type="entry name" value="Ankyrin_rpt"/>
</dbReference>
<dbReference type="EMBL" id="CADCXV010001109">
    <property type="protein sequence ID" value="CAB0041345.1"/>
    <property type="molecule type" value="Genomic_DNA"/>
</dbReference>
<feature type="region of interest" description="Disordered" evidence="4">
    <location>
        <begin position="1141"/>
        <end position="1226"/>
    </location>
</feature>
<dbReference type="PROSITE" id="PS50088">
    <property type="entry name" value="ANK_REPEAT"/>
    <property type="match status" value="12"/>
</dbReference>
<dbReference type="Pfam" id="PF00023">
    <property type="entry name" value="Ank"/>
    <property type="match status" value="1"/>
</dbReference>
<dbReference type="OrthoDB" id="194358at2759"/>
<gene>
    <name evidence="5" type="ORF">TBRA_LOCUS13017</name>
</gene>
<dbReference type="PROSITE" id="PS50297">
    <property type="entry name" value="ANK_REP_REGION"/>
    <property type="match status" value="12"/>
</dbReference>
<dbReference type="Gene3D" id="1.25.40.20">
    <property type="entry name" value="Ankyrin repeat-containing domain"/>
    <property type="match status" value="7"/>
</dbReference>